<proteinExistence type="predicted"/>
<gene>
    <name evidence="2" type="ORF">GJ668_16230</name>
</gene>
<evidence type="ECO:0000313" key="3">
    <source>
        <dbReference type="Proteomes" id="UP000434044"/>
    </source>
</evidence>
<organism evidence="2 3">
    <name type="scientific">Allochromatium palmeri</name>
    <dbReference type="NCBI Taxonomy" id="231048"/>
    <lineage>
        <taxon>Bacteria</taxon>
        <taxon>Pseudomonadati</taxon>
        <taxon>Pseudomonadota</taxon>
        <taxon>Gammaproteobacteria</taxon>
        <taxon>Chromatiales</taxon>
        <taxon>Chromatiaceae</taxon>
        <taxon>Allochromatium</taxon>
    </lineage>
</organism>
<dbReference type="Proteomes" id="UP000434044">
    <property type="component" value="Unassembled WGS sequence"/>
</dbReference>
<comment type="caution">
    <text evidence="2">The sequence shown here is derived from an EMBL/GenBank/DDBJ whole genome shotgun (WGS) entry which is preliminary data.</text>
</comment>
<evidence type="ECO:0000256" key="1">
    <source>
        <dbReference type="SAM" id="MobiDB-lite"/>
    </source>
</evidence>
<protein>
    <submittedName>
        <fullName evidence="2">Uncharacterized protein</fullName>
    </submittedName>
</protein>
<reference evidence="2 3" key="1">
    <citation type="submission" date="2019-11" db="EMBL/GenBank/DDBJ databases">
        <title>Whole-genome sequence of the anaerobic purple sulfur bacterium Allochromatium palmeri DSM 15591.</title>
        <authorList>
            <person name="Kyndt J.A."/>
            <person name="Meyer T.E."/>
        </authorList>
    </citation>
    <scope>NUCLEOTIDE SEQUENCE [LARGE SCALE GENOMIC DNA]</scope>
    <source>
        <strain evidence="2 3">DSM 15591</strain>
    </source>
</reference>
<dbReference type="AlphaFoldDB" id="A0A6N8EHU7"/>
<accession>A0A6N8EHU7</accession>
<sequence>MGKLKEQLLEHIQDPAYLESYNDDPSPDQDTDTRNLPDWYLRIIHQTIDEELPF</sequence>
<feature type="region of interest" description="Disordered" evidence="1">
    <location>
        <begin position="15"/>
        <end position="34"/>
    </location>
</feature>
<evidence type="ECO:0000313" key="2">
    <source>
        <dbReference type="EMBL" id="MTW22618.1"/>
    </source>
</evidence>
<dbReference type="EMBL" id="WNKT01000046">
    <property type="protein sequence ID" value="MTW22618.1"/>
    <property type="molecule type" value="Genomic_DNA"/>
</dbReference>
<feature type="compositionally biased region" description="Acidic residues" evidence="1">
    <location>
        <begin position="21"/>
        <end position="30"/>
    </location>
</feature>
<keyword evidence="3" id="KW-1185">Reference proteome</keyword>
<name>A0A6N8EHU7_9GAMM</name>
<dbReference type="RefSeq" id="WP_155451179.1">
    <property type="nucleotide sequence ID" value="NZ_WNKT01000046.1"/>
</dbReference>